<dbReference type="Proteomes" id="UP000789508">
    <property type="component" value="Unassembled WGS sequence"/>
</dbReference>
<keyword evidence="4" id="KW-0888">Threonine protease</keyword>
<organism evidence="11 12">
    <name type="scientific">Ambispora leptoticha</name>
    <dbReference type="NCBI Taxonomy" id="144679"/>
    <lineage>
        <taxon>Eukaryota</taxon>
        <taxon>Fungi</taxon>
        <taxon>Fungi incertae sedis</taxon>
        <taxon>Mucoromycota</taxon>
        <taxon>Glomeromycotina</taxon>
        <taxon>Glomeromycetes</taxon>
        <taxon>Archaeosporales</taxon>
        <taxon>Ambisporaceae</taxon>
        <taxon>Ambispora</taxon>
    </lineage>
</organism>
<evidence type="ECO:0000256" key="6">
    <source>
        <dbReference type="ARBA" id="ARBA00022942"/>
    </source>
</evidence>
<keyword evidence="2 9" id="KW-0963">Cytoplasm</keyword>
<dbReference type="GO" id="GO:0004298">
    <property type="term" value="F:threonine-type endopeptidase activity"/>
    <property type="evidence" value="ECO:0007669"/>
    <property type="project" value="UniProtKB-KW"/>
</dbReference>
<comment type="catalytic activity">
    <reaction evidence="1">
        <text>Cleavage of peptide bonds with very broad specificity.</text>
        <dbReference type="EC" id="3.4.25.1"/>
    </reaction>
</comment>
<evidence type="ECO:0000259" key="10">
    <source>
        <dbReference type="Pfam" id="PF12465"/>
    </source>
</evidence>
<keyword evidence="5" id="KW-0378">Hydrolase</keyword>
<dbReference type="Pfam" id="PF00227">
    <property type="entry name" value="Proteasome"/>
    <property type="match status" value="1"/>
</dbReference>
<dbReference type="CDD" id="cd03763">
    <property type="entry name" value="proteasome_beta_type_7"/>
    <property type="match status" value="1"/>
</dbReference>
<dbReference type="Gene3D" id="3.60.20.10">
    <property type="entry name" value="Glutamine Phosphoribosylpyrophosphate, subunit 1, domain 1"/>
    <property type="match status" value="1"/>
</dbReference>
<dbReference type="PROSITE" id="PS00854">
    <property type="entry name" value="PROTEASOME_BETA_1"/>
    <property type="match status" value="1"/>
</dbReference>
<dbReference type="InterPro" id="IPR029055">
    <property type="entry name" value="Ntn_hydrolases_N"/>
</dbReference>
<feature type="active site" description="Nucleophile" evidence="8">
    <location>
        <position position="37"/>
    </location>
</feature>
<dbReference type="InterPro" id="IPR001353">
    <property type="entry name" value="Proteasome_sua/b"/>
</dbReference>
<dbReference type="InterPro" id="IPR000243">
    <property type="entry name" value="Pept_T1A_subB"/>
</dbReference>
<dbReference type="AlphaFoldDB" id="A0A9N9CBA1"/>
<evidence type="ECO:0000256" key="5">
    <source>
        <dbReference type="ARBA" id="ARBA00022801"/>
    </source>
</evidence>
<evidence type="ECO:0000256" key="7">
    <source>
        <dbReference type="ARBA" id="ARBA00023242"/>
    </source>
</evidence>
<feature type="domain" description="Proteasome beta subunit C-terminal" evidence="10">
    <location>
        <begin position="229"/>
        <end position="250"/>
    </location>
</feature>
<keyword evidence="3" id="KW-0645">Protease</keyword>
<proteinExistence type="inferred from homology"/>
<dbReference type="EMBL" id="CAJVPS010003751">
    <property type="protein sequence ID" value="CAG8594042.1"/>
    <property type="molecule type" value="Genomic_DNA"/>
</dbReference>
<evidence type="ECO:0000256" key="2">
    <source>
        <dbReference type="ARBA" id="ARBA00022490"/>
    </source>
</evidence>
<evidence type="ECO:0000313" key="12">
    <source>
        <dbReference type="Proteomes" id="UP000789508"/>
    </source>
</evidence>
<dbReference type="GO" id="GO:0005634">
    <property type="term" value="C:nucleus"/>
    <property type="evidence" value="ECO:0007669"/>
    <property type="project" value="UniProtKB-SubCell"/>
</dbReference>
<comment type="subunit">
    <text evidence="9">Component of the proteasome complex.</text>
</comment>
<evidence type="ECO:0000256" key="3">
    <source>
        <dbReference type="ARBA" id="ARBA00022670"/>
    </source>
</evidence>
<dbReference type="OrthoDB" id="429533at2759"/>
<dbReference type="PANTHER" id="PTHR32194:SF4">
    <property type="entry name" value="PROTEASOME SUBUNIT BETA TYPE-7"/>
    <property type="match status" value="1"/>
</dbReference>
<dbReference type="InterPro" id="IPR024689">
    <property type="entry name" value="Proteasome_bsu_C"/>
</dbReference>
<evidence type="ECO:0000256" key="9">
    <source>
        <dbReference type="RuleBase" id="RU004203"/>
    </source>
</evidence>
<dbReference type="GO" id="GO:0019774">
    <property type="term" value="C:proteasome core complex, beta-subunit complex"/>
    <property type="evidence" value="ECO:0007669"/>
    <property type="project" value="UniProtKB-ARBA"/>
</dbReference>
<keyword evidence="7 9" id="KW-0539">Nucleus</keyword>
<comment type="function">
    <text evidence="9">Component of the proteasome, a multicatalytic proteinase complex which is characterized by its ability to cleave peptides with Arg, Phe, Tyr, Leu, and Glu adjacent to the leaving group at neutral or slightly basic pH. The proteasome has an ATP-dependent proteolytic activity.</text>
</comment>
<dbReference type="InterPro" id="IPR023333">
    <property type="entry name" value="Proteasome_suB-type"/>
</dbReference>
<evidence type="ECO:0000313" key="11">
    <source>
        <dbReference type="EMBL" id="CAG8594042.1"/>
    </source>
</evidence>
<dbReference type="SUPFAM" id="SSF56235">
    <property type="entry name" value="N-terminal nucleophile aminohydrolases (Ntn hydrolases)"/>
    <property type="match status" value="1"/>
</dbReference>
<keyword evidence="12" id="KW-1185">Reference proteome</keyword>
<comment type="subcellular location">
    <subcellularLocation>
        <location evidence="9">Cytoplasm</location>
    </subcellularLocation>
    <subcellularLocation>
        <location evidence="9">Nucleus</location>
    </subcellularLocation>
</comment>
<dbReference type="Pfam" id="PF12465">
    <property type="entry name" value="Pr_beta_C"/>
    <property type="match status" value="1"/>
</dbReference>
<protein>
    <recommendedName>
        <fullName evidence="9">Proteasome subunit beta</fullName>
    </recommendedName>
</protein>
<evidence type="ECO:0000256" key="1">
    <source>
        <dbReference type="ARBA" id="ARBA00001198"/>
    </source>
</evidence>
<dbReference type="PANTHER" id="PTHR32194">
    <property type="entry name" value="METALLOPROTEASE TLDD"/>
    <property type="match status" value="1"/>
</dbReference>
<keyword evidence="6 9" id="KW-0647">Proteasome</keyword>
<dbReference type="InterPro" id="IPR016050">
    <property type="entry name" value="Proteasome_bsu_CS"/>
</dbReference>
<gene>
    <name evidence="11" type="ORF">ALEPTO_LOCUS7833</name>
</gene>
<reference evidence="11" key="1">
    <citation type="submission" date="2021-06" db="EMBL/GenBank/DDBJ databases">
        <authorList>
            <person name="Kallberg Y."/>
            <person name="Tangrot J."/>
            <person name="Rosling A."/>
        </authorList>
    </citation>
    <scope>NUCLEOTIDE SEQUENCE</scope>
    <source>
        <strain evidence="11">FL130A</strain>
    </source>
</reference>
<evidence type="ECO:0000256" key="8">
    <source>
        <dbReference type="PIRSR" id="PIRSR600243-1"/>
    </source>
</evidence>
<comment type="caution">
    <text evidence="11">The sequence shown here is derived from an EMBL/GenBank/DDBJ whole genome shotgun (WGS) entry which is preliminary data.</text>
</comment>
<evidence type="ECO:0000256" key="4">
    <source>
        <dbReference type="ARBA" id="ARBA00022698"/>
    </source>
</evidence>
<sequence length="263" mass="28429">MHWSYPKEGSILQTIRGKNVALEEQGLKLPSPTKTGTTIVGIVFKDGVVIGADTRATADQQVLDKNCFKIHYLAPNMNCCGAGTAADTKFTNDLVSSQLELHRLSTGRESRVVTALTLLKRILFKHQGNISAFLILGGYDVTGPKLYTIASQGNTDNVPFTTMGSGSLAAMSMLESRWKKDMERQEAIDLVKDALEAGVFNDLGSGGAVNIAIIEKGKTELKMEYSKPEREPKCRSYKFARGSTAVLNSSTVTVAEGDAMDTS</sequence>
<dbReference type="GO" id="GO:0051603">
    <property type="term" value="P:proteolysis involved in protein catabolic process"/>
    <property type="evidence" value="ECO:0007669"/>
    <property type="project" value="InterPro"/>
</dbReference>
<comment type="similarity">
    <text evidence="9">Belongs to the peptidase T1B family.</text>
</comment>
<dbReference type="PROSITE" id="PS51476">
    <property type="entry name" value="PROTEASOME_BETA_2"/>
    <property type="match status" value="1"/>
</dbReference>
<accession>A0A9N9CBA1</accession>
<dbReference type="PRINTS" id="PR00141">
    <property type="entry name" value="PROTEASOME"/>
</dbReference>
<dbReference type="GO" id="GO:0005737">
    <property type="term" value="C:cytoplasm"/>
    <property type="evidence" value="ECO:0007669"/>
    <property type="project" value="UniProtKB-SubCell"/>
</dbReference>
<name>A0A9N9CBA1_9GLOM</name>